<proteinExistence type="predicted"/>
<accession>A0A8S5LTH1</accession>
<name>A0A8S5LTH1_9CAUD</name>
<dbReference type="EMBL" id="BK014730">
    <property type="protein sequence ID" value="DAD73160.1"/>
    <property type="molecule type" value="Genomic_DNA"/>
</dbReference>
<evidence type="ECO:0000313" key="1">
    <source>
        <dbReference type="EMBL" id="DAD73160.1"/>
    </source>
</evidence>
<organism evidence="1">
    <name type="scientific">Siphoviridae sp. ctRRO23</name>
    <dbReference type="NCBI Taxonomy" id="2826334"/>
    <lineage>
        <taxon>Viruses</taxon>
        <taxon>Duplodnaviria</taxon>
        <taxon>Heunggongvirae</taxon>
        <taxon>Uroviricota</taxon>
        <taxon>Caudoviricetes</taxon>
    </lineage>
</organism>
<dbReference type="SUPFAM" id="SSF47413">
    <property type="entry name" value="lambda repressor-like DNA-binding domains"/>
    <property type="match status" value="1"/>
</dbReference>
<protein>
    <submittedName>
        <fullName evidence="1">Protein-turn-helix DNA binding protein</fullName>
    </submittedName>
</protein>
<sequence length="77" mass="9340">MSTMEKKKNLRVEFLKPKLKLKKARLANEWTTSYVADLIGLERRQYELKEKGEYPFHDYEMYILAKSFNKKVSELFF</sequence>
<dbReference type="Gene3D" id="1.10.260.40">
    <property type="entry name" value="lambda repressor-like DNA-binding domains"/>
    <property type="match status" value="1"/>
</dbReference>
<reference evidence="1" key="1">
    <citation type="journal article" date="2021" name="Proc. Natl. Acad. Sci. U.S.A.">
        <title>A Catalog of Tens of Thousands of Viruses from Human Metagenomes Reveals Hidden Associations with Chronic Diseases.</title>
        <authorList>
            <person name="Tisza M.J."/>
            <person name="Buck C.B."/>
        </authorList>
    </citation>
    <scope>NUCLEOTIDE SEQUENCE</scope>
    <source>
        <strain evidence="1">CtRRO23</strain>
    </source>
</reference>
<dbReference type="InterPro" id="IPR010982">
    <property type="entry name" value="Lambda_DNA-bd_dom_sf"/>
</dbReference>
<dbReference type="GO" id="GO:0003677">
    <property type="term" value="F:DNA binding"/>
    <property type="evidence" value="ECO:0007669"/>
    <property type="project" value="InterPro"/>
</dbReference>